<accession>A0A1J5HIW3</accession>
<dbReference type="InterPro" id="IPR041682">
    <property type="entry name" value="AAA_14"/>
</dbReference>
<reference evidence="3 4" key="1">
    <citation type="journal article" date="2016" name="Environ. Microbiol.">
        <title>Genomic resolution of a cold subsurface aquifer community provides metabolic insights for novel microbes adapted to high CO concentrations.</title>
        <authorList>
            <person name="Probst A.J."/>
            <person name="Castelle C.J."/>
            <person name="Singh A."/>
            <person name="Brown C.T."/>
            <person name="Anantharaman K."/>
            <person name="Sharon I."/>
            <person name="Hug L.A."/>
            <person name="Burstein D."/>
            <person name="Emerson J.B."/>
            <person name="Thomas B.C."/>
            <person name="Banfield J.F."/>
        </authorList>
    </citation>
    <scope>NUCLEOTIDE SEQUENCE [LARGE SCALE GENOMIC DNA]</scope>
    <source>
        <strain evidence="3">CG2_30_33_16</strain>
    </source>
</reference>
<evidence type="ECO:0000313" key="3">
    <source>
        <dbReference type="EMBL" id="OIP85089.1"/>
    </source>
</evidence>
<dbReference type="Proteomes" id="UP000183758">
    <property type="component" value="Unassembled WGS sequence"/>
</dbReference>
<dbReference type="InterPro" id="IPR036388">
    <property type="entry name" value="WH-like_DNA-bd_sf"/>
</dbReference>
<comment type="caution">
    <text evidence="3">The sequence shown here is derived from an EMBL/GenBank/DDBJ whole genome shotgun (WGS) entry which is preliminary data.</text>
</comment>
<sequence length="378" mass="44015">MFIPRELESQIINKLKTFSKAVVIYGARQVGKTTLVDSIIQNLQYKTLSINADEEKYIDVFSSRDLSKMKSLVEGYQMIVIDEAQRIPNIGINLKILCDGLPDLKIIATGSSSFEIANKISEPLTGRIWSFLLHPLSWLELKKHTYNSFELNNLQNQWLIYGGYPEIFTTINNNSKEDLLKEIGRSYLYKDVFALASIKYTSKVKDLLKLLAFQVGDEVSIQELSNSLSISREAIEHYIDLLEKAFIIFRLSGFSRNLRKEVTKMDKIYFYDLGIRNMVIDDFKAMNNRNDIGQLWENFIISERQKKLTYQKISFSPFFWRVHTGAEIDYVEEKENKLFGYEFKYGKKKVKAPLSWINTYSNSSFELINQNNYLKFIS</sequence>
<dbReference type="Pfam" id="PF13173">
    <property type="entry name" value="AAA_14"/>
    <property type="match status" value="1"/>
</dbReference>
<dbReference type="Gene3D" id="1.10.10.10">
    <property type="entry name" value="Winged helix-like DNA-binding domain superfamily/Winged helix DNA-binding domain"/>
    <property type="match status" value="1"/>
</dbReference>
<dbReference type="Gene3D" id="3.40.50.300">
    <property type="entry name" value="P-loop containing nucleotide triphosphate hydrolases"/>
    <property type="match status" value="1"/>
</dbReference>
<feature type="domain" description="DUF4143" evidence="2">
    <location>
        <begin position="190"/>
        <end position="346"/>
    </location>
</feature>
<evidence type="ECO:0000259" key="2">
    <source>
        <dbReference type="Pfam" id="PF13635"/>
    </source>
</evidence>
<dbReference type="PANTHER" id="PTHR43566">
    <property type="entry name" value="CONSERVED PROTEIN"/>
    <property type="match status" value="1"/>
</dbReference>
<dbReference type="InterPro" id="IPR025420">
    <property type="entry name" value="DUF4143"/>
</dbReference>
<evidence type="ECO:0000313" key="4">
    <source>
        <dbReference type="Proteomes" id="UP000183758"/>
    </source>
</evidence>
<dbReference type="PANTHER" id="PTHR43566:SF1">
    <property type="entry name" value="AAA+ ATPASE DOMAIN-CONTAINING PROTEIN"/>
    <property type="match status" value="1"/>
</dbReference>
<organism evidence="3 4">
    <name type="scientific">Candidatus Roizmanbacteria bacterium CG2_30_33_16</name>
    <dbReference type="NCBI Taxonomy" id="1805340"/>
    <lineage>
        <taxon>Bacteria</taxon>
        <taxon>Candidatus Roizmaniibacteriota</taxon>
    </lineage>
</organism>
<evidence type="ECO:0000259" key="1">
    <source>
        <dbReference type="Pfam" id="PF13173"/>
    </source>
</evidence>
<dbReference type="Pfam" id="PF13635">
    <property type="entry name" value="DUF4143"/>
    <property type="match status" value="1"/>
</dbReference>
<name>A0A1J5HIW3_9BACT</name>
<dbReference type="InterPro" id="IPR027417">
    <property type="entry name" value="P-loop_NTPase"/>
</dbReference>
<protein>
    <submittedName>
        <fullName evidence="3">AAA family ATPase</fullName>
    </submittedName>
</protein>
<feature type="domain" description="AAA" evidence="1">
    <location>
        <begin position="20"/>
        <end position="141"/>
    </location>
</feature>
<dbReference type="EMBL" id="MNZM01000038">
    <property type="protein sequence ID" value="OIP85089.1"/>
    <property type="molecule type" value="Genomic_DNA"/>
</dbReference>
<gene>
    <name evidence="3" type="ORF">AUK04_01630</name>
</gene>
<dbReference type="AlphaFoldDB" id="A0A1J5HIW3"/>
<dbReference type="SUPFAM" id="SSF52540">
    <property type="entry name" value="P-loop containing nucleoside triphosphate hydrolases"/>
    <property type="match status" value="1"/>
</dbReference>
<proteinExistence type="predicted"/>